<proteinExistence type="predicted"/>
<name>A0AAV2HCR7_LYMST</name>
<dbReference type="GO" id="GO:0003729">
    <property type="term" value="F:mRNA binding"/>
    <property type="evidence" value="ECO:0007669"/>
    <property type="project" value="TreeGrafter"/>
</dbReference>
<feature type="compositionally biased region" description="Basic and acidic residues" evidence="1">
    <location>
        <begin position="424"/>
        <end position="442"/>
    </location>
</feature>
<dbReference type="InterPro" id="IPR007275">
    <property type="entry name" value="YTH_domain"/>
</dbReference>
<keyword evidence="4" id="KW-1185">Reference proteome</keyword>
<gene>
    <name evidence="3" type="ORF">GSLYS_00005497001</name>
</gene>
<feature type="compositionally biased region" description="Acidic residues" evidence="1">
    <location>
        <begin position="78"/>
        <end position="129"/>
    </location>
</feature>
<feature type="compositionally biased region" description="Polar residues" evidence="1">
    <location>
        <begin position="38"/>
        <end position="56"/>
    </location>
</feature>
<comment type="caution">
    <text evidence="3">The sequence shown here is derived from an EMBL/GenBank/DDBJ whole genome shotgun (WGS) entry which is preliminary data.</text>
</comment>
<dbReference type="PANTHER" id="PTHR12357">
    <property type="entry name" value="YTH YT521-B HOMOLOGY DOMAIN-CONTAINING"/>
    <property type="match status" value="1"/>
</dbReference>
<feature type="compositionally biased region" description="Pro residues" evidence="1">
    <location>
        <begin position="466"/>
        <end position="481"/>
    </location>
</feature>
<dbReference type="Proteomes" id="UP001497497">
    <property type="component" value="Unassembled WGS sequence"/>
</dbReference>
<evidence type="ECO:0000313" key="3">
    <source>
        <dbReference type="EMBL" id="CAL1531402.1"/>
    </source>
</evidence>
<feature type="compositionally biased region" description="Basic and acidic residues" evidence="1">
    <location>
        <begin position="374"/>
        <end position="385"/>
    </location>
</feature>
<feature type="compositionally biased region" description="Low complexity" evidence="1">
    <location>
        <begin position="482"/>
        <end position="493"/>
    </location>
</feature>
<feature type="compositionally biased region" description="Basic and acidic residues" evidence="1">
    <location>
        <begin position="167"/>
        <end position="183"/>
    </location>
</feature>
<sequence length="614" mass="71549">MSFKSKGVEGENVLDDILDDCHGGDDFSAEMSEDTDTQLRSSQRGVKRTSTSTNKQADARLKIIRLSSGKVNQNGDAPEQEESDDEEDDDDDEEDEEEDEEEDGDEEEEDDDDEEEEDEDEEEEEDDGETVAVKEEKLDISLNAEDENIQSGDKSKRKSQRGISPIEWDRRSEGSKNKAKDGSPTDLGDSSSKDSKGRDKEEDRQYWSKLKYLMRGARFFLVKSNNHENVALAKAKGVWSTPPQNEARFNQAFRECDNVILIFSVKESGKFQGFARLAEESTKDHPPIRWVLPPGMTSRALSGVFKLDWITRRDLEFIKTNHLFNMWNDNKRVKIGRDGQEIEPRCGESLCKLFPADENLDISETVRKARKAHDRPDRDIRERAPRVLGPRRPAMPSGPEFSRRRQNRDEFYEGPTPRPKRSRGNYDREPFYKDRRMERSPRYAGVRRDTFINGSYSDYMREFNQRPPPPHPMAQFGPPPGFFDQSSFSAQFDRPPRGGFSMGPSDFGTTRSGDSSSKRSIKYLCAQSNMILTNTQYERDVDDFLRRTTHGLNSKHRNRDDRRSERDHDRGRERDRGRDHERDREHRSERDYDRRDQERDRERDRSSRHNRERR</sequence>
<dbReference type="GO" id="GO:0000381">
    <property type="term" value="P:regulation of alternative mRNA splicing, via spliceosome"/>
    <property type="evidence" value="ECO:0007669"/>
    <property type="project" value="TreeGrafter"/>
</dbReference>
<accession>A0AAV2HCR7</accession>
<feature type="compositionally biased region" description="Acidic residues" evidence="1">
    <location>
        <begin position="27"/>
        <end position="36"/>
    </location>
</feature>
<feature type="region of interest" description="Disordered" evidence="1">
    <location>
        <begin position="1"/>
        <end position="202"/>
    </location>
</feature>
<reference evidence="3 4" key="1">
    <citation type="submission" date="2024-04" db="EMBL/GenBank/DDBJ databases">
        <authorList>
            <consortium name="Genoscope - CEA"/>
            <person name="William W."/>
        </authorList>
    </citation>
    <scope>NUCLEOTIDE SEQUENCE [LARGE SCALE GENOMIC DNA]</scope>
</reference>
<protein>
    <recommendedName>
        <fullName evidence="2">YTH domain-containing protein</fullName>
    </recommendedName>
</protein>
<dbReference type="GO" id="GO:0000398">
    <property type="term" value="P:mRNA splicing, via spliceosome"/>
    <property type="evidence" value="ECO:0007669"/>
    <property type="project" value="TreeGrafter"/>
</dbReference>
<feature type="compositionally biased region" description="Basic and acidic residues" evidence="1">
    <location>
        <begin position="191"/>
        <end position="202"/>
    </location>
</feature>
<feature type="region of interest" description="Disordered" evidence="1">
    <location>
        <begin position="552"/>
        <end position="614"/>
    </location>
</feature>
<dbReference type="GO" id="GO:1990247">
    <property type="term" value="F:N6-methyladenosine-containing RNA reader activity"/>
    <property type="evidence" value="ECO:0007669"/>
    <property type="project" value="TreeGrafter"/>
</dbReference>
<dbReference type="CDD" id="cd21134">
    <property type="entry name" value="YTH"/>
    <property type="match status" value="1"/>
</dbReference>
<dbReference type="PROSITE" id="PS50882">
    <property type="entry name" value="YTH"/>
    <property type="match status" value="1"/>
</dbReference>
<dbReference type="EMBL" id="CAXITT010000088">
    <property type="protein sequence ID" value="CAL1531402.1"/>
    <property type="molecule type" value="Genomic_DNA"/>
</dbReference>
<dbReference type="PANTHER" id="PTHR12357:SF3">
    <property type="entry name" value="YTH DOMAIN-CONTAINING PROTEIN 1"/>
    <property type="match status" value="1"/>
</dbReference>
<organism evidence="3 4">
    <name type="scientific">Lymnaea stagnalis</name>
    <name type="common">Great pond snail</name>
    <name type="synonym">Helix stagnalis</name>
    <dbReference type="NCBI Taxonomy" id="6523"/>
    <lineage>
        <taxon>Eukaryota</taxon>
        <taxon>Metazoa</taxon>
        <taxon>Spiralia</taxon>
        <taxon>Lophotrochozoa</taxon>
        <taxon>Mollusca</taxon>
        <taxon>Gastropoda</taxon>
        <taxon>Heterobranchia</taxon>
        <taxon>Euthyneura</taxon>
        <taxon>Panpulmonata</taxon>
        <taxon>Hygrophila</taxon>
        <taxon>Lymnaeoidea</taxon>
        <taxon>Lymnaeidae</taxon>
        <taxon>Lymnaea</taxon>
    </lineage>
</organism>
<dbReference type="Pfam" id="PF04146">
    <property type="entry name" value="YTH"/>
    <property type="match status" value="1"/>
</dbReference>
<feature type="region of interest" description="Disordered" evidence="1">
    <location>
        <begin position="367"/>
        <end position="442"/>
    </location>
</feature>
<feature type="domain" description="YTH" evidence="2">
    <location>
        <begin position="217"/>
        <end position="354"/>
    </location>
</feature>
<dbReference type="InterPro" id="IPR045168">
    <property type="entry name" value="YTH_prot"/>
</dbReference>
<feature type="region of interest" description="Disordered" evidence="1">
    <location>
        <begin position="465"/>
        <end position="518"/>
    </location>
</feature>
<feature type="compositionally biased region" description="Basic and acidic residues" evidence="1">
    <location>
        <begin position="401"/>
        <end position="411"/>
    </location>
</feature>
<dbReference type="GO" id="GO:0005654">
    <property type="term" value="C:nucleoplasm"/>
    <property type="evidence" value="ECO:0007669"/>
    <property type="project" value="TreeGrafter"/>
</dbReference>
<dbReference type="Gene3D" id="3.10.590.10">
    <property type="entry name" value="ph1033 like domains"/>
    <property type="match status" value="1"/>
</dbReference>
<feature type="compositionally biased region" description="Basic and acidic residues" evidence="1">
    <location>
        <begin position="558"/>
        <end position="614"/>
    </location>
</feature>
<evidence type="ECO:0000259" key="2">
    <source>
        <dbReference type="PROSITE" id="PS50882"/>
    </source>
</evidence>
<evidence type="ECO:0000256" key="1">
    <source>
        <dbReference type="SAM" id="MobiDB-lite"/>
    </source>
</evidence>
<evidence type="ECO:0000313" key="4">
    <source>
        <dbReference type="Proteomes" id="UP001497497"/>
    </source>
</evidence>
<dbReference type="AlphaFoldDB" id="A0AAV2HCR7"/>